<evidence type="ECO:0000256" key="3">
    <source>
        <dbReference type="ARBA" id="ARBA00023015"/>
    </source>
</evidence>
<accession>A0A9W8UJ88</accession>
<evidence type="ECO:0000313" key="9">
    <source>
        <dbReference type="Proteomes" id="UP001144673"/>
    </source>
</evidence>
<sequence>MGRGSQEAPSTAPKSRVQCEIVTEKAPRGPKKGYLQALRNRIALLESRLTSQDPDWSIFDDCSSEKGASASAAMSPVPVQSAYIQNLMSQYSHNMFASNTMPPLDLGIYFPEQTQPDICQAVPESLMSPDSPESFIYEPTTFDSEGEIKLSHSHQAELDQLYFDRIQPSVPILHQRRYLSWSRHDGKSMPQKALQYAVWMLASLVSPQSHSTHERLYGAAKRAVELSSKASDADIATTQDMELVQAIILVSTYESMRGFYDMAWMSAGRAFRMVQLMRLHEVDGGSQNPFLDQHDLTEKEECRRAFWMAYLLDNLFAVRGNWSVTLRENIIHTRLPIPESDFQSEQPAQTDFLVDAIMEPIPQPRSPFSESIIFATICSQSHTQSRCSGISVISEDTLSSWDPCQGTMADGFPPRMLFIWNYDPPSASSPDPMLILANVLAQLSVILFYRRISQANMTDPSVSMDKLVESQSRALVAAERIVDVAGELTNFHYSRLHPLLTIIFRLNADFLCANMSAMPAQQSLARFLHTLGGLRACNDANQSFVEFLGISNFLDELGMAPIDN</sequence>
<gene>
    <name evidence="8" type="ORF">LMH87_010663</name>
</gene>
<keyword evidence="4" id="KW-0238">DNA-binding</keyword>
<feature type="domain" description="Xylanolytic transcriptional activator regulatory" evidence="7">
    <location>
        <begin position="263"/>
        <end position="342"/>
    </location>
</feature>
<keyword evidence="3" id="KW-0805">Transcription regulation</keyword>
<dbReference type="Proteomes" id="UP001144673">
    <property type="component" value="Chromosome 4"/>
</dbReference>
<comment type="caution">
    <text evidence="8">The sequence shown here is derived from an EMBL/GenBank/DDBJ whole genome shotgun (WGS) entry which is preliminary data.</text>
</comment>
<dbReference type="GO" id="GO:0003677">
    <property type="term" value="F:DNA binding"/>
    <property type="evidence" value="ECO:0007669"/>
    <property type="project" value="UniProtKB-KW"/>
</dbReference>
<keyword evidence="5" id="KW-0804">Transcription</keyword>
<dbReference type="PANTHER" id="PTHR47338:SF3">
    <property type="entry name" value="C6 FINGER DOMAIN TRANSCRIPTION FACTOR DBAA-RELATED"/>
    <property type="match status" value="1"/>
</dbReference>
<keyword evidence="2" id="KW-0479">Metal-binding</keyword>
<keyword evidence="6" id="KW-0539">Nucleus</keyword>
<evidence type="ECO:0000256" key="1">
    <source>
        <dbReference type="ARBA" id="ARBA00004123"/>
    </source>
</evidence>
<evidence type="ECO:0000256" key="5">
    <source>
        <dbReference type="ARBA" id="ARBA00023163"/>
    </source>
</evidence>
<name>A0A9W8UJ88_AKAMU</name>
<evidence type="ECO:0000259" key="7">
    <source>
        <dbReference type="SMART" id="SM00906"/>
    </source>
</evidence>
<organism evidence="8 9">
    <name type="scientific">Akanthomyces muscarius</name>
    <name type="common">Entomopathogenic fungus</name>
    <name type="synonym">Lecanicillium muscarium</name>
    <dbReference type="NCBI Taxonomy" id="2231603"/>
    <lineage>
        <taxon>Eukaryota</taxon>
        <taxon>Fungi</taxon>
        <taxon>Dikarya</taxon>
        <taxon>Ascomycota</taxon>
        <taxon>Pezizomycotina</taxon>
        <taxon>Sordariomycetes</taxon>
        <taxon>Hypocreomycetidae</taxon>
        <taxon>Hypocreales</taxon>
        <taxon>Cordycipitaceae</taxon>
        <taxon>Akanthomyces</taxon>
    </lineage>
</organism>
<dbReference type="GO" id="GO:0008270">
    <property type="term" value="F:zinc ion binding"/>
    <property type="evidence" value="ECO:0007669"/>
    <property type="project" value="InterPro"/>
</dbReference>
<dbReference type="RefSeq" id="XP_056051601.1">
    <property type="nucleotide sequence ID" value="XM_056199676.1"/>
</dbReference>
<evidence type="ECO:0000313" key="8">
    <source>
        <dbReference type="EMBL" id="KAJ4149887.1"/>
    </source>
</evidence>
<reference evidence="8" key="1">
    <citation type="journal article" date="2023" name="Access Microbiol">
        <title>De-novo genome assembly for Akanthomyces muscarius, a biocontrol agent of insect agricultural pests.</title>
        <authorList>
            <person name="Erdos Z."/>
            <person name="Studholme D.J."/>
            <person name="Raymond B."/>
            <person name="Sharma M."/>
        </authorList>
    </citation>
    <scope>NUCLEOTIDE SEQUENCE</scope>
    <source>
        <strain evidence="8">Ve6</strain>
    </source>
</reference>
<dbReference type="SMART" id="SM00906">
    <property type="entry name" value="Fungal_trans"/>
    <property type="match status" value="1"/>
</dbReference>
<dbReference type="InterPro" id="IPR050815">
    <property type="entry name" value="TF_fung"/>
</dbReference>
<dbReference type="GO" id="GO:0000981">
    <property type="term" value="F:DNA-binding transcription factor activity, RNA polymerase II-specific"/>
    <property type="evidence" value="ECO:0007669"/>
    <property type="project" value="InterPro"/>
</dbReference>
<dbReference type="InterPro" id="IPR007219">
    <property type="entry name" value="XnlR_reg_dom"/>
</dbReference>
<dbReference type="GO" id="GO:0006351">
    <property type="term" value="P:DNA-templated transcription"/>
    <property type="evidence" value="ECO:0007669"/>
    <property type="project" value="InterPro"/>
</dbReference>
<protein>
    <recommendedName>
        <fullName evidence="7">Xylanolytic transcriptional activator regulatory domain-containing protein</fullName>
    </recommendedName>
</protein>
<evidence type="ECO:0000256" key="6">
    <source>
        <dbReference type="ARBA" id="ARBA00023242"/>
    </source>
</evidence>
<evidence type="ECO:0000256" key="2">
    <source>
        <dbReference type="ARBA" id="ARBA00022723"/>
    </source>
</evidence>
<comment type="subcellular location">
    <subcellularLocation>
        <location evidence="1">Nucleus</location>
    </subcellularLocation>
</comment>
<dbReference type="GeneID" id="80897822"/>
<dbReference type="EMBL" id="JAJHUN010000009">
    <property type="protein sequence ID" value="KAJ4149887.1"/>
    <property type="molecule type" value="Genomic_DNA"/>
</dbReference>
<dbReference type="CDD" id="cd12148">
    <property type="entry name" value="fungal_TF_MHR"/>
    <property type="match status" value="1"/>
</dbReference>
<keyword evidence="9" id="KW-1185">Reference proteome</keyword>
<dbReference type="PANTHER" id="PTHR47338">
    <property type="entry name" value="ZN(II)2CYS6 TRANSCRIPTION FACTOR (EUROFUNG)-RELATED"/>
    <property type="match status" value="1"/>
</dbReference>
<dbReference type="GO" id="GO:0005634">
    <property type="term" value="C:nucleus"/>
    <property type="evidence" value="ECO:0007669"/>
    <property type="project" value="UniProtKB-SubCell"/>
</dbReference>
<dbReference type="AlphaFoldDB" id="A0A9W8UJ88"/>
<evidence type="ECO:0000256" key="4">
    <source>
        <dbReference type="ARBA" id="ARBA00023125"/>
    </source>
</evidence>
<dbReference type="Pfam" id="PF04082">
    <property type="entry name" value="Fungal_trans"/>
    <property type="match status" value="1"/>
</dbReference>
<proteinExistence type="predicted"/>
<dbReference type="KEGG" id="amus:LMH87_010663"/>